<dbReference type="Pfam" id="PF22322">
    <property type="entry name" value="DUF6973"/>
    <property type="match status" value="1"/>
</dbReference>
<feature type="domain" description="DUF6973" evidence="1">
    <location>
        <begin position="11"/>
        <end position="86"/>
    </location>
</feature>
<evidence type="ECO:0000259" key="1">
    <source>
        <dbReference type="Pfam" id="PF22322"/>
    </source>
</evidence>
<dbReference type="InterPro" id="IPR054246">
    <property type="entry name" value="DUF6973"/>
</dbReference>
<accession>K2BX18</accession>
<dbReference type="AlphaFoldDB" id="K2BX18"/>
<evidence type="ECO:0000313" key="2">
    <source>
        <dbReference type="EMBL" id="EKD66724.1"/>
    </source>
</evidence>
<comment type="caution">
    <text evidence="2">The sequence shown here is derived from an EMBL/GenBank/DDBJ whole genome shotgun (WGS) entry which is preliminary data.</text>
</comment>
<organism evidence="2">
    <name type="scientific">uncultured bacterium</name>
    <name type="common">gcode 4</name>
    <dbReference type="NCBI Taxonomy" id="1234023"/>
    <lineage>
        <taxon>Bacteria</taxon>
        <taxon>environmental samples</taxon>
    </lineage>
</organism>
<name>K2BX18_9BACT</name>
<protein>
    <recommendedName>
        <fullName evidence="1">DUF6973 domain-containing protein</fullName>
    </recommendedName>
</protein>
<sequence length="133" mass="16335">MLNNLWWNLWNNNYADALRHSYFNALNAKDFWVWLATQMWNAHEFMDNNIWHTVIMDLYNNSIWRSIYKENSWASDSQLMQKIIENNNKLAYGYWNAIDWQWAWNSIYQRVVSGVREKIQNNLQMSLLNIYFK</sequence>
<reference evidence="2" key="1">
    <citation type="journal article" date="2012" name="Science">
        <title>Fermentation, hydrogen, and sulfur metabolism in multiple uncultivated bacterial phyla.</title>
        <authorList>
            <person name="Wrighton K.C."/>
            <person name="Thomas B.C."/>
            <person name="Sharon I."/>
            <person name="Miller C.S."/>
            <person name="Castelle C.J."/>
            <person name="VerBerkmoes N.C."/>
            <person name="Wilkins M.J."/>
            <person name="Hettich R.L."/>
            <person name="Lipton M.S."/>
            <person name="Williams K.H."/>
            <person name="Long P.E."/>
            <person name="Banfield J.F."/>
        </authorList>
    </citation>
    <scope>NUCLEOTIDE SEQUENCE [LARGE SCALE GENOMIC DNA]</scope>
</reference>
<gene>
    <name evidence="2" type="ORF">ACD_49C00019G0002</name>
</gene>
<proteinExistence type="predicted"/>
<dbReference type="EMBL" id="AMFJ01021605">
    <property type="protein sequence ID" value="EKD66724.1"/>
    <property type="molecule type" value="Genomic_DNA"/>
</dbReference>